<keyword evidence="7 9" id="KW-0573">Peptidoglycan synthesis</keyword>
<accession>A0A934IQ64</accession>
<dbReference type="GO" id="GO:0008360">
    <property type="term" value="P:regulation of cell shape"/>
    <property type="evidence" value="ECO:0007669"/>
    <property type="project" value="UniProtKB-UniRule"/>
</dbReference>
<dbReference type="GO" id="GO:0071972">
    <property type="term" value="F:peptidoglycan L,D-transpeptidase activity"/>
    <property type="evidence" value="ECO:0007669"/>
    <property type="project" value="TreeGrafter"/>
</dbReference>
<evidence type="ECO:0000256" key="10">
    <source>
        <dbReference type="SAM" id="SignalP"/>
    </source>
</evidence>
<dbReference type="CDD" id="cd16913">
    <property type="entry name" value="YkuD_like"/>
    <property type="match status" value="1"/>
</dbReference>
<evidence type="ECO:0000259" key="11">
    <source>
        <dbReference type="PROSITE" id="PS52029"/>
    </source>
</evidence>
<dbReference type="AlphaFoldDB" id="A0A934IQ64"/>
<dbReference type="GO" id="GO:0016757">
    <property type="term" value="F:glycosyltransferase activity"/>
    <property type="evidence" value="ECO:0007669"/>
    <property type="project" value="UniProtKB-KW"/>
</dbReference>
<sequence>MTIRTVRALVAATTIAALLPTALPAQAAPFWSSDRPAWRFGPPEGVNVLETRPRAVSVQQAAPRHALAVPAPAQVSSIYLRREVDYTTSERTGTIVVDTRQHFLYLVLGNGRALRYGIGVARDGFEWSGTHRITRKAEWPSWTPPAEMRRRQPGLPTFMPGGPGNPMGARALYLGSTLYRIHGTVEPWTIGQNVSSGCIRMVNEDVIDLYERVQMNAKVVVLS</sequence>
<dbReference type="Gene3D" id="2.40.440.10">
    <property type="entry name" value="L,D-transpeptidase catalytic domain-like"/>
    <property type="match status" value="1"/>
</dbReference>
<evidence type="ECO:0000256" key="7">
    <source>
        <dbReference type="ARBA" id="ARBA00022984"/>
    </source>
</evidence>
<evidence type="ECO:0000256" key="8">
    <source>
        <dbReference type="ARBA" id="ARBA00023316"/>
    </source>
</evidence>
<protein>
    <submittedName>
        <fullName evidence="12">L,D-transpeptidase</fullName>
    </submittedName>
</protein>
<keyword evidence="5" id="KW-0378">Hydrolase</keyword>
<feature type="active site" description="Proton donor/acceptor" evidence="9">
    <location>
        <position position="182"/>
    </location>
</feature>
<gene>
    <name evidence="12" type="ORF">JEQ47_08700</name>
</gene>
<dbReference type="PROSITE" id="PS52029">
    <property type="entry name" value="LD_TPASE"/>
    <property type="match status" value="1"/>
</dbReference>
<evidence type="ECO:0000313" key="13">
    <source>
        <dbReference type="Proteomes" id="UP000602124"/>
    </source>
</evidence>
<proteinExistence type="inferred from homology"/>
<evidence type="ECO:0000313" key="12">
    <source>
        <dbReference type="EMBL" id="MBJ3784793.1"/>
    </source>
</evidence>
<evidence type="ECO:0000256" key="3">
    <source>
        <dbReference type="ARBA" id="ARBA00022676"/>
    </source>
</evidence>
<reference evidence="12" key="1">
    <citation type="submission" date="2020-12" db="EMBL/GenBank/DDBJ databases">
        <title>Devosia sp. MSA67 isolated from Mo River.</title>
        <authorList>
            <person name="Ma F."/>
            <person name="Zi Z."/>
        </authorList>
    </citation>
    <scope>NUCLEOTIDE SEQUENCE</scope>
    <source>
        <strain evidence="12">MSA67</strain>
    </source>
</reference>
<dbReference type="InterPro" id="IPR038063">
    <property type="entry name" value="Transpep_catalytic_dom"/>
</dbReference>
<evidence type="ECO:0000256" key="6">
    <source>
        <dbReference type="ARBA" id="ARBA00022960"/>
    </source>
</evidence>
<comment type="similarity">
    <text evidence="2">Belongs to the YkuD family.</text>
</comment>
<keyword evidence="8 9" id="KW-0961">Cell wall biogenesis/degradation</keyword>
<evidence type="ECO:0000256" key="5">
    <source>
        <dbReference type="ARBA" id="ARBA00022801"/>
    </source>
</evidence>
<keyword evidence="13" id="KW-1185">Reference proteome</keyword>
<evidence type="ECO:0000256" key="1">
    <source>
        <dbReference type="ARBA" id="ARBA00004752"/>
    </source>
</evidence>
<dbReference type="EMBL" id="JAEKMH010000002">
    <property type="protein sequence ID" value="MBJ3784793.1"/>
    <property type="molecule type" value="Genomic_DNA"/>
</dbReference>
<keyword evidence="6 9" id="KW-0133">Cell shape</keyword>
<dbReference type="GO" id="GO:0018104">
    <property type="term" value="P:peptidoglycan-protein cross-linking"/>
    <property type="evidence" value="ECO:0007669"/>
    <property type="project" value="TreeGrafter"/>
</dbReference>
<organism evidence="12 13">
    <name type="scientific">Devosia sediminis</name>
    <dbReference type="NCBI Taxonomy" id="2798801"/>
    <lineage>
        <taxon>Bacteria</taxon>
        <taxon>Pseudomonadati</taxon>
        <taxon>Pseudomonadota</taxon>
        <taxon>Alphaproteobacteria</taxon>
        <taxon>Hyphomicrobiales</taxon>
        <taxon>Devosiaceae</taxon>
        <taxon>Devosia</taxon>
    </lineage>
</organism>
<evidence type="ECO:0000256" key="2">
    <source>
        <dbReference type="ARBA" id="ARBA00005992"/>
    </source>
</evidence>
<keyword evidence="3" id="KW-0328">Glycosyltransferase</keyword>
<feature type="signal peptide" evidence="10">
    <location>
        <begin position="1"/>
        <end position="27"/>
    </location>
</feature>
<dbReference type="InterPro" id="IPR005490">
    <property type="entry name" value="LD_TPept_cat_dom"/>
</dbReference>
<comment type="caution">
    <text evidence="12">The sequence shown here is derived from an EMBL/GenBank/DDBJ whole genome shotgun (WGS) entry which is preliminary data.</text>
</comment>
<evidence type="ECO:0000256" key="4">
    <source>
        <dbReference type="ARBA" id="ARBA00022679"/>
    </source>
</evidence>
<dbReference type="FunFam" id="2.40.440.10:FF:000002">
    <property type="entry name" value="L,D-transpeptidase ErfK/SrfK"/>
    <property type="match status" value="1"/>
</dbReference>
<evidence type="ECO:0000256" key="9">
    <source>
        <dbReference type="PROSITE-ProRule" id="PRU01373"/>
    </source>
</evidence>
<dbReference type="GO" id="GO:0071555">
    <property type="term" value="P:cell wall organization"/>
    <property type="evidence" value="ECO:0007669"/>
    <property type="project" value="UniProtKB-UniRule"/>
</dbReference>
<dbReference type="SUPFAM" id="SSF141523">
    <property type="entry name" value="L,D-transpeptidase catalytic domain-like"/>
    <property type="match status" value="1"/>
</dbReference>
<name>A0A934IQ64_9HYPH</name>
<feature type="active site" description="Nucleophile" evidence="9">
    <location>
        <position position="198"/>
    </location>
</feature>
<dbReference type="Proteomes" id="UP000602124">
    <property type="component" value="Unassembled WGS sequence"/>
</dbReference>
<keyword evidence="10" id="KW-0732">Signal</keyword>
<dbReference type="GO" id="GO:0005576">
    <property type="term" value="C:extracellular region"/>
    <property type="evidence" value="ECO:0007669"/>
    <property type="project" value="TreeGrafter"/>
</dbReference>
<dbReference type="Pfam" id="PF03734">
    <property type="entry name" value="YkuD"/>
    <property type="match status" value="1"/>
</dbReference>
<comment type="pathway">
    <text evidence="1 9">Cell wall biogenesis; peptidoglycan biosynthesis.</text>
</comment>
<feature type="domain" description="L,D-TPase catalytic" evidence="11">
    <location>
        <begin position="93"/>
        <end position="222"/>
    </location>
</feature>
<dbReference type="RefSeq" id="WP_198876022.1">
    <property type="nucleotide sequence ID" value="NZ_JAEKMH010000002.1"/>
</dbReference>
<keyword evidence="4" id="KW-0808">Transferase</keyword>
<dbReference type="InterPro" id="IPR050979">
    <property type="entry name" value="LD-transpeptidase"/>
</dbReference>
<dbReference type="PANTHER" id="PTHR30582:SF24">
    <property type="entry name" value="L,D-TRANSPEPTIDASE ERFK_SRFK-RELATED"/>
    <property type="match status" value="1"/>
</dbReference>
<feature type="chain" id="PRO_5037504411" evidence="10">
    <location>
        <begin position="28"/>
        <end position="223"/>
    </location>
</feature>
<dbReference type="PANTHER" id="PTHR30582">
    <property type="entry name" value="L,D-TRANSPEPTIDASE"/>
    <property type="match status" value="1"/>
</dbReference>